<keyword evidence="1" id="KW-0812">Transmembrane</keyword>
<dbReference type="PANTHER" id="PTHR22911:SF79">
    <property type="entry name" value="MOBA-LIKE NTP TRANSFERASE DOMAIN-CONTAINING PROTEIN"/>
    <property type="match status" value="1"/>
</dbReference>
<dbReference type="PANTHER" id="PTHR22911">
    <property type="entry name" value="ACYL-MALONYL CONDENSING ENZYME-RELATED"/>
    <property type="match status" value="1"/>
</dbReference>
<feature type="transmembrane region" description="Helical" evidence="1">
    <location>
        <begin position="12"/>
        <end position="30"/>
    </location>
</feature>
<feature type="transmembrane region" description="Helical" evidence="1">
    <location>
        <begin position="151"/>
        <end position="169"/>
    </location>
</feature>
<feature type="transmembrane region" description="Helical" evidence="1">
    <location>
        <begin position="127"/>
        <end position="145"/>
    </location>
</feature>
<feature type="transmembrane region" description="Helical" evidence="1">
    <location>
        <begin position="73"/>
        <end position="91"/>
    </location>
</feature>
<feature type="transmembrane region" description="Helical" evidence="1">
    <location>
        <begin position="190"/>
        <end position="208"/>
    </location>
</feature>
<proteinExistence type="predicted"/>
<protein>
    <submittedName>
        <fullName evidence="3">EamA-like transporter family protein</fullName>
    </submittedName>
</protein>
<organism evidence="3 4">
    <name type="scientific">Siphonobacter aquaeclarae</name>
    <dbReference type="NCBI Taxonomy" id="563176"/>
    <lineage>
        <taxon>Bacteria</taxon>
        <taxon>Pseudomonadati</taxon>
        <taxon>Bacteroidota</taxon>
        <taxon>Cytophagia</taxon>
        <taxon>Cytophagales</taxon>
        <taxon>Cytophagaceae</taxon>
        <taxon>Siphonobacter</taxon>
    </lineage>
</organism>
<evidence type="ECO:0000256" key="1">
    <source>
        <dbReference type="SAM" id="Phobius"/>
    </source>
</evidence>
<dbReference type="Proteomes" id="UP000198901">
    <property type="component" value="Unassembled WGS sequence"/>
</dbReference>
<gene>
    <name evidence="3" type="ORF">SAMN04488090_2596</name>
</gene>
<name>A0A1G9QE48_9BACT</name>
<evidence type="ECO:0000313" key="4">
    <source>
        <dbReference type="Proteomes" id="UP000198901"/>
    </source>
</evidence>
<feature type="transmembrane region" description="Helical" evidence="1">
    <location>
        <begin position="97"/>
        <end position="115"/>
    </location>
</feature>
<keyword evidence="4" id="KW-1185">Reference proteome</keyword>
<evidence type="ECO:0000259" key="2">
    <source>
        <dbReference type="Pfam" id="PF00892"/>
    </source>
</evidence>
<feature type="domain" description="EamA" evidence="2">
    <location>
        <begin position="14"/>
        <end position="143"/>
    </location>
</feature>
<dbReference type="GO" id="GO:0016020">
    <property type="term" value="C:membrane"/>
    <property type="evidence" value="ECO:0007669"/>
    <property type="project" value="InterPro"/>
</dbReference>
<feature type="transmembrane region" description="Helical" evidence="1">
    <location>
        <begin position="275"/>
        <end position="296"/>
    </location>
</feature>
<reference evidence="3 4" key="1">
    <citation type="submission" date="2016-10" db="EMBL/GenBank/DDBJ databases">
        <authorList>
            <person name="de Groot N.N."/>
        </authorList>
    </citation>
    <scope>NUCLEOTIDE SEQUENCE [LARGE SCALE GENOMIC DNA]</scope>
    <source>
        <strain evidence="3 4">DSM 21668</strain>
    </source>
</reference>
<dbReference type="STRING" id="563176.SAMN04488090_2596"/>
<feature type="domain" description="EamA" evidence="2">
    <location>
        <begin position="151"/>
        <end position="292"/>
    </location>
</feature>
<dbReference type="InterPro" id="IPR037185">
    <property type="entry name" value="EmrE-like"/>
</dbReference>
<dbReference type="AlphaFoldDB" id="A0A1G9QE48"/>
<feature type="transmembrane region" description="Helical" evidence="1">
    <location>
        <begin position="220"/>
        <end position="238"/>
    </location>
</feature>
<accession>A0A1G9QE48</accession>
<dbReference type="SUPFAM" id="SSF103481">
    <property type="entry name" value="Multidrug resistance efflux transporter EmrE"/>
    <property type="match status" value="1"/>
</dbReference>
<dbReference type="EMBL" id="FNGS01000004">
    <property type="protein sequence ID" value="SDM09352.1"/>
    <property type="molecule type" value="Genomic_DNA"/>
</dbReference>
<dbReference type="RefSeq" id="WP_093202637.1">
    <property type="nucleotide sequence ID" value="NZ_FNGS01000004.1"/>
</dbReference>
<dbReference type="InterPro" id="IPR000620">
    <property type="entry name" value="EamA_dom"/>
</dbReference>
<feature type="transmembrane region" description="Helical" evidence="1">
    <location>
        <begin position="36"/>
        <end position="53"/>
    </location>
</feature>
<sequence>MKPTLRDYVQLHFLVLIFGFTAILGRLVSIPALTLVLWRTGLAAACMWGLYAWKKTPLFSSDLSSPEKRNLQVRMLGTGAIIAAHWILFFGSARVSNVSVCLAGLSTASLWTAFLEPLFSRKRVSPLEVCLGLLVILGLYLIFLFEFNHALGLAMSVASAMLSALFSVFNSHFSKRVEPTTITTYEMTGAWVSTALFLPVYYLFLAPGETPDLVPHGDDWLWVGILALVCTVYAYAAFVRLFRTFTAFVLNLSLNMEPIYGILLAFVIFGDAEKMTGGFYAGASLIFGAVVLYPILNRWSKQEEKTASLS</sequence>
<keyword evidence="1" id="KW-0472">Membrane</keyword>
<dbReference type="Pfam" id="PF00892">
    <property type="entry name" value="EamA"/>
    <property type="match status" value="2"/>
</dbReference>
<feature type="transmembrane region" description="Helical" evidence="1">
    <location>
        <begin position="245"/>
        <end position="269"/>
    </location>
</feature>
<dbReference type="OrthoDB" id="9150437at2"/>
<evidence type="ECO:0000313" key="3">
    <source>
        <dbReference type="EMBL" id="SDM09352.1"/>
    </source>
</evidence>
<keyword evidence="1" id="KW-1133">Transmembrane helix</keyword>